<dbReference type="Proteomes" id="UP000256645">
    <property type="component" value="Unassembled WGS sequence"/>
</dbReference>
<evidence type="ECO:0000313" key="8">
    <source>
        <dbReference type="Proteomes" id="UP000256645"/>
    </source>
</evidence>
<dbReference type="GO" id="GO:1990846">
    <property type="term" value="F:ribonucleoside-diphosphate reductase inhibitor activity"/>
    <property type="evidence" value="ECO:0007669"/>
    <property type="project" value="TreeGrafter"/>
</dbReference>
<evidence type="ECO:0000256" key="5">
    <source>
        <dbReference type="ARBA" id="ARBA00023242"/>
    </source>
</evidence>
<dbReference type="Pfam" id="PF08591">
    <property type="entry name" value="RNR_inhib"/>
    <property type="match status" value="1"/>
</dbReference>
<evidence type="ECO:0000256" key="2">
    <source>
        <dbReference type="ARBA" id="ARBA00004496"/>
    </source>
</evidence>
<dbReference type="InterPro" id="IPR013900">
    <property type="entry name" value="RNR_inhibitor"/>
</dbReference>
<name>A0A3D8RUJ5_9HELO</name>
<dbReference type="PANTHER" id="PTHR28081">
    <property type="entry name" value="DAMAGE-REGULATED IMPORT FACILITATOR 1-RELATED"/>
    <property type="match status" value="1"/>
</dbReference>
<evidence type="ECO:0000256" key="6">
    <source>
        <dbReference type="SAM" id="MobiDB-lite"/>
    </source>
</evidence>
<dbReference type="OrthoDB" id="4072855at2759"/>
<dbReference type="GO" id="GO:0008104">
    <property type="term" value="P:intracellular protein localization"/>
    <property type="evidence" value="ECO:0007669"/>
    <property type="project" value="TreeGrafter"/>
</dbReference>
<dbReference type="GO" id="GO:0005737">
    <property type="term" value="C:cytoplasm"/>
    <property type="evidence" value="ECO:0007669"/>
    <property type="project" value="UniProtKB-SubCell"/>
</dbReference>
<keyword evidence="4" id="KW-0963">Cytoplasm</keyword>
<comment type="caution">
    <text evidence="7">The sequence shown here is derived from an EMBL/GenBank/DDBJ whole genome shotgun (WGS) entry which is preliminary data.</text>
</comment>
<keyword evidence="5" id="KW-0539">Nucleus</keyword>
<feature type="region of interest" description="Disordered" evidence="6">
    <location>
        <begin position="88"/>
        <end position="107"/>
    </location>
</feature>
<accession>A0A3D8RUJ5</accession>
<feature type="region of interest" description="Disordered" evidence="6">
    <location>
        <begin position="27"/>
        <end position="47"/>
    </location>
</feature>
<organism evidence="7 8">
    <name type="scientific">Coleophoma cylindrospora</name>
    <dbReference type="NCBI Taxonomy" id="1849047"/>
    <lineage>
        <taxon>Eukaryota</taxon>
        <taxon>Fungi</taxon>
        <taxon>Dikarya</taxon>
        <taxon>Ascomycota</taxon>
        <taxon>Pezizomycotina</taxon>
        <taxon>Leotiomycetes</taxon>
        <taxon>Helotiales</taxon>
        <taxon>Dermateaceae</taxon>
        <taxon>Coleophoma</taxon>
    </lineage>
</organism>
<evidence type="ECO:0000256" key="1">
    <source>
        <dbReference type="ARBA" id="ARBA00004123"/>
    </source>
</evidence>
<keyword evidence="8" id="KW-1185">Reference proteome</keyword>
<gene>
    <name evidence="7" type="ORF">BP6252_05534</name>
</gene>
<comment type="similarity">
    <text evidence="3">Belongs to the DIF1/spd1 family.</text>
</comment>
<dbReference type="PANTHER" id="PTHR28081:SF1">
    <property type="entry name" value="DAMAGE-REGULATED IMPORT FACILITATOR 1"/>
    <property type="match status" value="1"/>
</dbReference>
<evidence type="ECO:0000256" key="3">
    <source>
        <dbReference type="ARBA" id="ARBA00005459"/>
    </source>
</evidence>
<dbReference type="GO" id="GO:0005634">
    <property type="term" value="C:nucleus"/>
    <property type="evidence" value="ECO:0007669"/>
    <property type="project" value="UniProtKB-SubCell"/>
</dbReference>
<comment type="subcellular location">
    <subcellularLocation>
        <location evidence="2">Cytoplasm</location>
    </subcellularLocation>
    <subcellularLocation>
        <location evidence="1">Nucleus</location>
    </subcellularLocation>
</comment>
<reference evidence="7 8" key="1">
    <citation type="journal article" date="2018" name="IMA Fungus">
        <title>IMA Genome-F 9: Draft genome sequence of Annulohypoxylon stygium, Aspergillus mulundensis, Berkeleyomyces basicola (syn. Thielaviopsis basicola), Ceratocystis smalleyi, two Cercospora beticola strains, Coleophoma cylindrospora, Fusarium fracticaudum, Phialophora cf. hyalina, and Morchella septimelata.</title>
        <authorList>
            <person name="Wingfield B.D."/>
            <person name="Bills G.F."/>
            <person name="Dong Y."/>
            <person name="Huang W."/>
            <person name="Nel W.J."/>
            <person name="Swalarsk-Parry B.S."/>
            <person name="Vaghefi N."/>
            <person name="Wilken P.M."/>
            <person name="An Z."/>
            <person name="de Beer Z.W."/>
            <person name="De Vos L."/>
            <person name="Chen L."/>
            <person name="Duong T.A."/>
            <person name="Gao Y."/>
            <person name="Hammerbacher A."/>
            <person name="Kikkert J.R."/>
            <person name="Li Y."/>
            <person name="Li H."/>
            <person name="Li K."/>
            <person name="Li Q."/>
            <person name="Liu X."/>
            <person name="Ma X."/>
            <person name="Naidoo K."/>
            <person name="Pethybridge S.J."/>
            <person name="Sun J."/>
            <person name="Steenkamp E.T."/>
            <person name="van der Nest M.A."/>
            <person name="van Wyk S."/>
            <person name="Wingfield M.J."/>
            <person name="Xiong C."/>
            <person name="Yue Q."/>
            <person name="Zhang X."/>
        </authorList>
    </citation>
    <scope>NUCLEOTIDE SEQUENCE [LARGE SCALE GENOMIC DNA]</scope>
    <source>
        <strain evidence="7 8">BP6252</strain>
    </source>
</reference>
<dbReference type="EMBL" id="PDLM01000005">
    <property type="protein sequence ID" value="RDW77481.1"/>
    <property type="molecule type" value="Genomic_DNA"/>
</dbReference>
<proteinExistence type="inferred from homology"/>
<dbReference type="AlphaFoldDB" id="A0A3D8RUJ5"/>
<evidence type="ECO:0000256" key="4">
    <source>
        <dbReference type="ARBA" id="ARBA00022490"/>
    </source>
</evidence>
<sequence>MSYHTAKKAYAGAGSQQASITSYFSPSIAGSSPSAKAKDTNSISSPELPAHIQSNLLSVGMRIRKSVPEGYKTGSDYSAFTLFSDSAAPQSRPGFENRSVSTPSMGRARARELTPWCGILKIGGMAQQMVDEDEDEVPFFSSQESTASNASVVSREGMGSKRRFFEEEEEEENAEEMQVVMGQRVMAHPRRRKMHPALKNSALGQENESMDFGEADFLDYSVMDEVDMADS</sequence>
<evidence type="ECO:0000313" key="7">
    <source>
        <dbReference type="EMBL" id="RDW77481.1"/>
    </source>
</evidence>
<feature type="compositionally biased region" description="Polar residues" evidence="6">
    <location>
        <begin position="27"/>
        <end position="45"/>
    </location>
</feature>
<protein>
    <submittedName>
        <fullName evidence="7">Uncharacterized protein</fullName>
    </submittedName>
</protein>